<dbReference type="EMBL" id="JAACJO010000014">
    <property type="protein sequence ID" value="KAF5350528.1"/>
    <property type="molecule type" value="Genomic_DNA"/>
</dbReference>
<proteinExistence type="predicted"/>
<comment type="caution">
    <text evidence="2">The sequence shown here is derived from an EMBL/GenBank/DDBJ whole genome shotgun (WGS) entry which is preliminary data.</text>
</comment>
<evidence type="ECO:0000313" key="2">
    <source>
        <dbReference type="EMBL" id="KAF5350528.1"/>
    </source>
</evidence>
<dbReference type="OrthoDB" id="10250105at2759"/>
<dbReference type="InterPro" id="IPR004143">
    <property type="entry name" value="BPL_LPL_catalytic"/>
</dbReference>
<dbReference type="InterPro" id="IPR019197">
    <property type="entry name" value="Biotin-prot_ligase_N"/>
</dbReference>
<evidence type="ECO:0000259" key="1">
    <source>
        <dbReference type="PROSITE" id="PS51733"/>
    </source>
</evidence>
<dbReference type="Gene3D" id="3.30.930.10">
    <property type="entry name" value="Bira Bifunctional Protein, Domain 2"/>
    <property type="match status" value="1"/>
</dbReference>
<protein>
    <recommendedName>
        <fullName evidence="1">BPL/LPL catalytic domain-containing protein</fullName>
    </recommendedName>
</protein>
<evidence type="ECO:0000313" key="3">
    <source>
        <dbReference type="Proteomes" id="UP000559027"/>
    </source>
</evidence>
<dbReference type="PANTHER" id="PTHR12835">
    <property type="entry name" value="BIOTIN PROTEIN LIGASE"/>
    <property type="match status" value="1"/>
</dbReference>
<dbReference type="GO" id="GO:0004077">
    <property type="term" value="F:biotin--[biotin carboxyl-carrier protein] ligase activity"/>
    <property type="evidence" value="ECO:0007669"/>
    <property type="project" value="TreeGrafter"/>
</dbReference>
<dbReference type="AlphaFoldDB" id="A0A8H5D0J7"/>
<dbReference type="Pfam" id="PF03099">
    <property type="entry name" value="BPL_LplA_LipB"/>
    <property type="match status" value="1"/>
</dbReference>
<gene>
    <name evidence="2" type="ORF">D9756_008701</name>
</gene>
<organism evidence="2 3">
    <name type="scientific">Leucocoprinus leucothites</name>
    <dbReference type="NCBI Taxonomy" id="201217"/>
    <lineage>
        <taxon>Eukaryota</taxon>
        <taxon>Fungi</taxon>
        <taxon>Dikarya</taxon>
        <taxon>Basidiomycota</taxon>
        <taxon>Agaricomycotina</taxon>
        <taxon>Agaricomycetes</taxon>
        <taxon>Agaricomycetidae</taxon>
        <taxon>Agaricales</taxon>
        <taxon>Agaricineae</taxon>
        <taxon>Agaricaceae</taxon>
        <taxon>Leucocoprinus</taxon>
    </lineage>
</organism>
<keyword evidence="3" id="KW-1185">Reference proteome</keyword>
<sequence>MNVLVYSGPEVLQASLSSVLSSLRALLLPHYIVQPIEHTALAQQPWTTSCALLVFPRLDQPFTAPAHSHIQSYVDRGGAFLAFGAGARCSTRGIISGMDGLSLGSSTSSLLKFYDKFNNAYIHPTFSGDTAQQRLVKLESLDGDVIRAAYESSPGEFTGFKGERGIRILGRYLPSEDIAGLGSDIGGGRIALWSPALEQSLSSEPASSLASTLEDDIAELDAERRNLLRRTLIYLGLHLPASSASTELDDDLESRPIARPFPQLLVSSPDRPEIVARIVDSLSKAFQQTEGEGDVKAIKDENDTLHFHEFTSSSTKTLLEESKSLLTTPSDPSTWQPKHIIIHRDGTLPPTTYINPYFNISKFFQHLSSLRPAATSVSQLAWPLGSALFVSPAVTSTQTLLDKNPLYLSSLPTPTVHIASHQLVARGRGSNAWLSPSGSLSQSIHLRLSTDKGVPSSKLVFVQYLYALAVCEGVRDDNVLGDGAGGGGDGEGWRVRIKWPNDVYALVGTKGMKESEMEKKKIAGILVSMTFGSAGADIIIGCGLNVFNEHPMTSLVQLLKSSSPRRKTLSIERTAAVILTKFEQMWNQFVDAKGSFEPFLDAYLKRWMHSDQRVTLTTVTPPIPVRITGITLDHGLLRTTPERLSFAANPYFFSYGSRRGGGKEEEEYIDLQPDGNSFDLMAGMIKAKH</sequence>
<dbReference type="InterPro" id="IPR045864">
    <property type="entry name" value="aa-tRNA-synth_II/BPL/LPL"/>
</dbReference>
<name>A0A8H5D0J7_9AGAR</name>
<dbReference type="GO" id="GO:0005737">
    <property type="term" value="C:cytoplasm"/>
    <property type="evidence" value="ECO:0007669"/>
    <property type="project" value="TreeGrafter"/>
</dbReference>
<dbReference type="Proteomes" id="UP000559027">
    <property type="component" value="Unassembled WGS sequence"/>
</dbReference>
<dbReference type="PROSITE" id="PS51733">
    <property type="entry name" value="BPL_LPL_CATALYTIC"/>
    <property type="match status" value="1"/>
</dbReference>
<reference evidence="2 3" key="1">
    <citation type="journal article" date="2020" name="ISME J.">
        <title>Uncovering the hidden diversity of litter-decomposition mechanisms in mushroom-forming fungi.</title>
        <authorList>
            <person name="Floudas D."/>
            <person name="Bentzer J."/>
            <person name="Ahren D."/>
            <person name="Johansson T."/>
            <person name="Persson P."/>
            <person name="Tunlid A."/>
        </authorList>
    </citation>
    <scope>NUCLEOTIDE SEQUENCE [LARGE SCALE GENOMIC DNA]</scope>
    <source>
        <strain evidence="2 3">CBS 146.42</strain>
    </source>
</reference>
<accession>A0A8H5D0J7</accession>
<dbReference type="SUPFAM" id="SSF55681">
    <property type="entry name" value="Class II aaRS and biotin synthetases"/>
    <property type="match status" value="1"/>
</dbReference>
<feature type="domain" description="BPL/LPL catalytic" evidence="1">
    <location>
        <begin position="371"/>
        <end position="590"/>
    </location>
</feature>
<dbReference type="PANTHER" id="PTHR12835:SF5">
    <property type="entry name" value="BIOTIN--PROTEIN LIGASE"/>
    <property type="match status" value="1"/>
</dbReference>
<dbReference type="Pfam" id="PF09825">
    <property type="entry name" value="BPL_N"/>
    <property type="match status" value="1"/>
</dbReference>